<dbReference type="Pfam" id="PF08757">
    <property type="entry name" value="CotH"/>
    <property type="match status" value="1"/>
</dbReference>
<dbReference type="PANTHER" id="PTHR40050:SF1">
    <property type="entry name" value="INNER SPORE COAT PROTEIN H"/>
    <property type="match status" value="1"/>
</dbReference>
<dbReference type="PANTHER" id="PTHR40050">
    <property type="entry name" value="INNER SPORE COAT PROTEIN H"/>
    <property type="match status" value="1"/>
</dbReference>
<feature type="region of interest" description="Disordered" evidence="1">
    <location>
        <begin position="23"/>
        <end position="45"/>
    </location>
</feature>
<dbReference type="KEGG" id="hoh:Hoch_3062"/>
<dbReference type="eggNOG" id="COG5337">
    <property type="taxonomic scope" value="Bacteria"/>
</dbReference>
<keyword evidence="3" id="KW-0946">Virion</keyword>
<dbReference type="STRING" id="502025.Hoch_3062"/>
<dbReference type="AlphaFoldDB" id="D0LR60"/>
<dbReference type="OrthoDB" id="258535at2"/>
<evidence type="ECO:0000313" key="4">
    <source>
        <dbReference type="Proteomes" id="UP000001880"/>
    </source>
</evidence>
<reference evidence="3 4" key="1">
    <citation type="journal article" date="2010" name="Stand. Genomic Sci.">
        <title>Complete genome sequence of Haliangium ochraceum type strain (SMP-2).</title>
        <authorList>
            <consortium name="US DOE Joint Genome Institute (JGI-PGF)"/>
            <person name="Ivanova N."/>
            <person name="Daum C."/>
            <person name="Lang E."/>
            <person name="Abt B."/>
            <person name="Kopitz M."/>
            <person name="Saunders E."/>
            <person name="Lapidus A."/>
            <person name="Lucas S."/>
            <person name="Glavina Del Rio T."/>
            <person name="Nolan M."/>
            <person name="Tice H."/>
            <person name="Copeland A."/>
            <person name="Cheng J.F."/>
            <person name="Chen F."/>
            <person name="Bruce D."/>
            <person name="Goodwin L."/>
            <person name="Pitluck S."/>
            <person name="Mavromatis K."/>
            <person name="Pati A."/>
            <person name="Mikhailova N."/>
            <person name="Chen A."/>
            <person name="Palaniappan K."/>
            <person name="Land M."/>
            <person name="Hauser L."/>
            <person name="Chang Y.J."/>
            <person name="Jeffries C.D."/>
            <person name="Detter J.C."/>
            <person name="Brettin T."/>
            <person name="Rohde M."/>
            <person name="Goker M."/>
            <person name="Bristow J."/>
            <person name="Markowitz V."/>
            <person name="Eisen J.A."/>
            <person name="Hugenholtz P."/>
            <person name="Kyrpides N.C."/>
            <person name="Klenk H.P."/>
        </authorList>
    </citation>
    <scope>NUCLEOTIDE SEQUENCE [LARGE SCALE GENOMIC DNA]</scope>
    <source>
        <strain evidence="4">DSM 14365 / CIP 107738 / JCM 11303 / AJ 13395 / SMP-2</strain>
    </source>
</reference>
<dbReference type="RefSeq" id="WP_012828168.1">
    <property type="nucleotide sequence ID" value="NC_013440.1"/>
</dbReference>
<keyword evidence="3" id="KW-0167">Capsid protein</keyword>
<dbReference type="HOGENOM" id="CLU_637387_0_0_7"/>
<name>D0LR60_HALO1</name>
<evidence type="ECO:0000313" key="3">
    <source>
        <dbReference type="EMBL" id="ACY15568.1"/>
    </source>
</evidence>
<keyword evidence="4" id="KW-1185">Reference proteome</keyword>
<evidence type="ECO:0000256" key="2">
    <source>
        <dbReference type="SAM" id="SignalP"/>
    </source>
</evidence>
<proteinExistence type="predicted"/>
<feature type="chain" id="PRO_5003010808" evidence="2">
    <location>
        <begin position="18"/>
        <end position="430"/>
    </location>
</feature>
<organism evidence="3 4">
    <name type="scientific">Haliangium ochraceum (strain DSM 14365 / JCM 11303 / SMP-2)</name>
    <dbReference type="NCBI Taxonomy" id="502025"/>
    <lineage>
        <taxon>Bacteria</taxon>
        <taxon>Pseudomonadati</taxon>
        <taxon>Myxococcota</taxon>
        <taxon>Polyangia</taxon>
        <taxon>Haliangiales</taxon>
        <taxon>Kofleriaceae</taxon>
        <taxon>Haliangium</taxon>
    </lineage>
</organism>
<feature type="compositionally biased region" description="Gly residues" evidence="1">
    <location>
        <begin position="26"/>
        <end position="45"/>
    </location>
</feature>
<evidence type="ECO:0000256" key="1">
    <source>
        <dbReference type="SAM" id="MobiDB-lite"/>
    </source>
</evidence>
<dbReference type="InterPro" id="IPR014867">
    <property type="entry name" value="Spore_coat_CotH_CotH2/3/7"/>
</dbReference>
<dbReference type="EMBL" id="CP001804">
    <property type="protein sequence ID" value="ACY15568.1"/>
    <property type="molecule type" value="Genomic_DNA"/>
</dbReference>
<protein>
    <submittedName>
        <fullName evidence="3">Spore coat protein CotH</fullName>
    </submittedName>
</protein>
<sequence length="430" mass="46027">MKILYYVVALVSIGLFACGSTSGEDPGPGGTVDAGPGGGGDGGGGGGVCGDGQRDVFEACDGEDLVGASCQSLGYTLGELSCRADCTFDSSGCSGKPEDADLDGASGCEGIFSPEQVLAYQVEASNLEVDGPGRFRCGDELTLDVEVERKRGGGFKIDFNEYLDGQTYFGIKKLVYDTGGTTSVTDIVRQYLAWRMMHRAGVIASRAALAEVYVNDSYFGLLVNIEAVDKRLLKNRFGNDDGWLYKKSGGEGDGLKTHESDGLGDANPYDDYLCFWKSGNACPVPDDVATALPEHLAVEQFLRMGVVNALIANTDAPLFKDNNYYFYDWFGGRHYLPWDLDTVMKDDDFAMVQETAFAEALMPHFGDQYQAIAVELLAGPLALAEIHAEIDRVGEVAGAAIANAGGDPDAIVSELKTWWSERHALVSAQF</sequence>
<keyword evidence="2" id="KW-0732">Signal</keyword>
<feature type="signal peptide" evidence="2">
    <location>
        <begin position="1"/>
        <end position="17"/>
    </location>
</feature>
<dbReference type="Proteomes" id="UP000001880">
    <property type="component" value="Chromosome"/>
</dbReference>
<dbReference type="PROSITE" id="PS51257">
    <property type="entry name" value="PROKAR_LIPOPROTEIN"/>
    <property type="match status" value="1"/>
</dbReference>
<accession>D0LR60</accession>
<gene>
    <name evidence="3" type="ordered locus">Hoch_3062</name>
</gene>